<evidence type="ECO:0000256" key="1">
    <source>
        <dbReference type="ARBA" id="ARBA00010638"/>
    </source>
</evidence>
<dbReference type="PANTHER" id="PTHR23407">
    <property type="entry name" value="ATPASE INHIBITOR/5-FORMYLTETRAHYDROFOLATE CYCLO-LIGASE"/>
    <property type="match status" value="1"/>
</dbReference>
<evidence type="ECO:0000256" key="4">
    <source>
        <dbReference type="PIRSR" id="PIRSR006806-1"/>
    </source>
</evidence>
<comment type="caution">
    <text evidence="6">The sequence shown here is derived from an EMBL/GenBank/DDBJ whole genome shotgun (WGS) entry which is preliminary data.</text>
</comment>
<dbReference type="InterPro" id="IPR037171">
    <property type="entry name" value="NagB/RpiA_transferase-like"/>
</dbReference>
<proteinExistence type="inferred from homology"/>
<dbReference type="Pfam" id="PF01812">
    <property type="entry name" value="5-FTHF_cyc-lig"/>
    <property type="match status" value="1"/>
</dbReference>
<dbReference type="PANTHER" id="PTHR23407:SF1">
    <property type="entry name" value="5-FORMYLTETRAHYDROFOLATE CYCLO-LIGASE"/>
    <property type="match status" value="1"/>
</dbReference>
<accession>A0A9X8Y7Y1</accession>
<dbReference type="GO" id="GO:0030272">
    <property type="term" value="F:5-formyltetrahydrofolate cyclo-ligase activity"/>
    <property type="evidence" value="ECO:0007669"/>
    <property type="project" value="UniProtKB-EC"/>
</dbReference>
<feature type="binding site" evidence="4">
    <location>
        <begin position="137"/>
        <end position="145"/>
    </location>
    <ligand>
        <name>ATP</name>
        <dbReference type="ChEBI" id="CHEBI:30616"/>
    </ligand>
</feature>
<evidence type="ECO:0000256" key="5">
    <source>
        <dbReference type="RuleBase" id="RU361279"/>
    </source>
</evidence>
<keyword evidence="7" id="KW-1185">Reference proteome</keyword>
<sequence length="209" mass="24312">MRDIRQFKKERRALVKEYRRSLASEQKAGMDGQIRKTLCRLYQFQRAKTVLIYMSTPIEVDTVGIIEYCWQHHKRVALPRCVDGTRLMDFYYVSSFDQLEKGTFGVLEPKTSCEKLGDYKDSICVVPALAYDRQGYRLGYGGGYYDRFLGKYPGATVGIIYRQNLYRFLPHGRYDASVSVVVSEKGFFYPHKGESQRRTAHEKPGQKKQ</sequence>
<dbReference type="EMBL" id="SLUK01000008">
    <property type="protein sequence ID" value="TCL42796.1"/>
    <property type="molecule type" value="Genomic_DNA"/>
</dbReference>
<name>A0A9X8Y7Y1_9FIRM</name>
<comment type="similarity">
    <text evidence="1 5">Belongs to the 5-formyltetrahydrofolate cyclo-ligase family.</text>
</comment>
<feature type="binding site" evidence="4">
    <location>
        <position position="59"/>
    </location>
    <ligand>
        <name>substrate</name>
    </ligand>
</feature>
<dbReference type="NCBIfam" id="TIGR02727">
    <property type="entry name" value="MTHFS_bact"/>
    <property type="match status" value="1"/>
</dbReference>
<dbReference type="EC" id="6.3.3.2" evidence="5"/>
<comment type="catalytic activity">
    <reaction evidence="5">
        <text>(6S)-5-formyl-5,6,7,8-tetrahydrofolate + ATP = (6R)-5,10-methenyltetrahydrofolate + ADP + phosphate</text>
        <dbReference type="Rhea" id="RHEA:10488"/>
        <dbReference type="ChEBI" id="CHEBI:30616"/>
        <dbReference type="ChEBI" id="CHEBI:43474"/>
        <dbReference type="ChEBI" id="CHEBI:57455"/>
        <dbReference type="ChEBI" id="CHEBI:57457"/>
        <dbReference type="ChEBI" id="CHEBI:456216"/>
        <dbReference type="EC" id="6.3.3.2"/>
    </reaction>
</comment>
<keyword evidence="5" id="KW-0479">Metal-binding</keyword>
<dbReference type="GO" id="GO:0035999">
    <property type="term" value="P:tetrahydrofolate interconversion"/>
    <property type="evidence" value="ECO:0007669"/>
    <property type="project" value="TreeGrafter"/>
</dbReference>
<reference evidence="6 7" key="1">
    <citation type="submission" date="2019-03" db="EMBL/GenBank/DDBJ databases">
        <title>Genomic Encyclopedia of Type Strains, Phase IV (KMG-IV): sequencing the most valuable type-strain genomes for metagenomic binning, comparative biology and taxonomic classification.</title>
        <authorList>
            <person name="Goeker M."/>
        </authorList>
    </citation>
    <scope>NUCLEOTIDE SEQUENCE [LARGE SCALE GENOMIC DNA]</scope>
    <source>
        <strain evidence="6 7">DSM 100433</strain>
    </source>
</reference>
<dbReference type="InterPro" id="IPR024185">
    <property type="entry name" value="FTHF_cligase-like_sf"/>
</dbReference>
<evidence type="ECO:0000256" key="2">
    <source>
        <dbReference type="ARBA" id="ARBA00022741"/>
    </source>
</evidence>
<dbReference type="SUPFAM" id="SSF100950">
    <property type="entry name" value="NagB/RpiA/CoA transferase-like"/>
    <property type="match status" value="1"/>
</dbReference>
<comment type="cofactor">
    <cofactor evidence="5">
        <name>Mg(2+)</name>
        <dbReference type="ChEBI" id="CHEBI:18420"/>
    </cofactor>
</comment>
<dbReference type="InterPro" id="IPR002698">
    <property type="entry name" value="FTHF_cligase"/>
</dbReference>
<dbReference type="PIRSF" id="PIRSF006806">
    <property type="entry name" value="FTHF_cligase"/>
    <property type="match status" value="1"/>
</dbReference>
<dbReference type="GO" id="GO:0046872">
    <property type="term" value="F:metal ion binding"/>
    <property type="evidence" value="ECO:0007669"/>
    <property type="project" value="UniProtKB-KW"/>
</dbReference>
<protein>
    <recommendedName>
        <fullName evidence="5">5-formyltetrahydrofolate cyclo-ligase</fullName>
        <ecNumber evidence="5">6.3.3.2</ecNumber>
    </recommendedName>
</protein>
<dbReference type="RefSeq" id="WP_132084826.1">
    <property type="nucleotide sequence ID" value="NZ_SLUK01000008.1"/>
</dbReference>
<evidence type="ECO:0000256" key="3">
    <source>
        <dbReference type="ARBA" id="ARBA00022840"/>
    </source>
</evidence>
<keyword evidence="2 4" id="KW-0547">Nucleotide-binding</keyword>
<dbReference type="Gene3D" id="3.40.50.10420">
    <property type="entry name" value="NagB/RpiA/CoA transferase-like"/>
    <property type="match status" value="1"/>
</dbReference>
<dbReference type="Proteomes" id="UP000294682">
    <property type="component" value="Unassembled WGS sequence"/>
</dbReference>
<feature type="binding site" evidence="4">
    <location>
        <begin position="8"/>
        <end position="12"/>
    </location>
    <ligand>
        <name>ATP</name>
        <dbReference type="ChEBI" id="CHEBI:30616"/>
    </ligand>
</feature>
<dbReference type="AlphaFoldDB" id="A0A9X8Y7Y1"/>
<dbReference type="GO" id="GO:0009396">
    <property type="term" value="P:folic acid-containing compound biosynthetic process"/>
    <property type="evidence" value="ECO:0007669"/>
    <property type="project" value="TreeGrafter"/>
</dbReference>
<gene>
    <name evidence="6" type="ORF">EDD78_108109</name>
</gene>
<keyword evidence="3 4" id="KW-0067">ATP-binding</keyword>
<organism evidence="6 7">
    <name type="scientific">Harryflintia acetispora</name>
    <dbReference type="NCBI Taxonomy" id="1849041"/>
    <lineage>
        <taxon>Bacteria</taxon>
        <taxon>Bacillati</taxon>
        <taxon>Bacillota</taxon>
        <taxon>Clostridia</taxon>
        <taxon>Eubacteriales</taxon>
        <taxon>Oscillospiraceae</taxon>
        <taxon>Harryflintia</taxon>
    </lineage>
</organism>
<evidence type="ECO:0000313" key="6">
    <source>
        <dbReference type="EMBL" id="TCL42796.1"/>
    </source>
</evidence>
<evidence type="ECO:0000313" key="7">
    <source>
        <dbReference type="Proteomes" id="UP000294682"/>
    </source>
</evidence>
<keyword evidence="5" id="KW-0460">Magnesium</keyword>
<dbReference type="GO" id="GO:0005524">
    <property type="term" value="F:ATP binding"/>
    <property type="evidence" value="ECO:0007669"/>
    <property type="project" value="UniProtKB-KW"/>
</dbReference>
<feature type="binding site" evidence="4">
    <location>
        <position position="54"/>
    </location>
    <ligand>
        <name>substrate</name>
    </ligand>
</feature>